<proteinExistence type="predicted"/>
<evidence type="ECO:0000313" key="1">
    <source>
        <dbReference type="EMBL" id="SHK52633.1"/>
    </source>
</evidence>
<organism evidence="1 2">
    <name type="scientific">Thermocrinis minervae</name>
    <dbReference type="NCBI Taxonomy" id="381751"/>
    <lineage>
        <taxon>Bacteria</taxon>
        <taxon>Pseudomonadati</taxon>
        <taxon>Aquificota</taxon>
        <taxon>Aquificia</taxon>
        <taxon>Aquificales</taxon>
        <taxon>Aquificaceae</taxon>
        <taxon>Thermocrinis</taxon>
    </lineage>
</organism>
<dbReference type="EMBL" id="LT670846">
    <property type="protein sequence ID" value="SHK52633.1"/>
    <property type="molecule type" value="Genomic_DNA"/>
</dbReference>
<evidence type="ECO:0000313" key="2">
    <source>
        <dbReference type="Proteomes" id="UP000189810"/>
    </source>
</evidence>
<reference evidence="1 2" key="1">
    <citation type="submission" date="2016-11" db="EMBL/GenBank/DDBJ databases">
        <authorList>
            <person name="Jaros S."/>
            <person name="Januszkiewicz K."/>
            <person name="Wedrychowicz H."/>
        </authorList>
    </citation>
    <scope>NUCLEOTIDE SEQUENCE [LARGE SCALE GENOMIC DNA]</scope>
    <source>
        <strain evidence="1 2">DSM 19557</strain>
    </source>
</reference>
<dbReference type="Proteomes" id="UP000189810">
    <property type="component" value="Chromosome I"/>
</dbReference>
<gene>
    <name evidence="1" type="ORF">SAMN05444391_1324</name>
</gene>
<accession>A0A1M6T6P0</accession>
<sequence>MVLGKYTLKDFFTEESINRFRELDDKRIELLKVISCQEELLPVWRRYAGPFWNSLEFWVLPPKVQNHLAENSVVISPVFGLLSLNDWIPYCQAQWSKELRSFWRETLKGISRELLKDKVVFSFLGKEELSLIDTSSCQKLITFEFYKRERRVYRDQPHKAYTLRYIAERQLGYEHLTVINFYDYKVESIREEGKRVRVVLKGQGAYI</sequence>
<dbReference type="AlphaFoldDB" id="A0A1M6T6P0"/>
<keyword evidence="2" id="KW-1185">Reference proteome</keyword>
<evidence type="ECO:0008006" key="3">
    <source>
        <dbReference type="Google" id="ProtNLM"/>
    </source>
</evidence>
<name>A0A1M6T6P0_9AQUI</name>
<dbReference type="STRING" id="381751.SAMN05444391_1324"/>
<dbReference type="Pfam" id="PF03883">
    <property type="entry name" value="H2O2_YaaD"/>
    <property type="match status" value="1"/>
</dbReference>
<dbReference type="InterPro" id="IPR005583">
    <property type="entry name" value="YaaA"/>
</dbReference>
<protein>
    <recommendedName>
        <fullName evidence="3">Peroxide stress protein YaaA</fullName>
    </recommendedName>
</protein>